<evidence type="ECO:0000256" key="1">
    <source>
        <dbReference type="ARBA" id="ARBA00004496"/>
    </source>
</evidence>
<dbReference type="InterPro" id="IPR050536">
    <property type="entry name" value="DtxR_MntR_Metal-Reg"/>
</dbReference>
<evidence type="ECO:0000256" key="4">
    <source>
        <dbReference type="ARBA" id="ARBA00023004"/>
    </source>
</evidence>
<dbReference type="PANTHER" id="PTHR33238:SF10">
    <property type="entry name" value="IRON-DEPENDENT REPRESSOR IDER"/>
    <property type="match status" value="1"/>
</dbReference>
<evidence type="ECO:0000313" key="9">
    <source>
        <dbReference type="EMBL" id="HCE18565.1"/>
    </source>
</evidence>
<dbReference type="GO" id="GO:0005737">
    <property type="term" value="C:cytoplasm"/>
    <property type="evidence" value="ECO:0007669"/>
    <property type="project" value="UniProtKB-SubCell"/>
</dbReference>
<dbReference type="GO" id="GO:0003677">
    <property type="term" value="F:DNA binding"/>
    <property type="evidence" value="ECO:0007669"/>
    <property type="project" value="UniProtKB-KW"/>
</dbReference>
<dbReference type="SMART" id="SM00899">
    <property type="entry name" value="FeoA"/>
    <property type="match status" value="1"/>
</dbReference>
<dbReference type="PANTHER" id="PTHR33238">
    <property type="entry name" value="IRON (METAL) DEPENDENT REPRESSOR, DTXR FAMILY"/>
    <property type="match status" value="1"/>
</dbReference>
<dbReference type="GO" id="GO:0045892">
    <property type="term" value="P:negative regulation of DNA-templated transcription"/>
    <property type="evidence" value="ECO:0007669"/>
    <property type="project" value="TreeGrafter"/>
</dbReference>
<keyword evidence="6" id="KW-0238">DNA-binding</keyword>
<reference evidence="9 10" key="1">
    <citation type="journal article" date="2018" name="Nat. Biotechnol.">
        <title>A standardized bacterial taxonomy based on genome phylogeny substantially revises the tree of life.</title>
        <authorList>
            <person name="Parks D.H."/>
            <person name="Chuvochina M."/>
            <person name="Waite D.W."/>
            <person name="Rinke C."/>
            <person name="Skarshewski A."/>
            <person name="Chaumeil P.A."/>
            <person name="Hugenholtz P."/>
        </authorList>
    </citation>
    <scope>NUCLEOTIDE SEQUENCE [LARGE SCALE GENOMIC DNA]</scope>
    <source>
        <strain evidence="9">UBA8781</strain>
    </source>
</reference>
<dbReference type="GO" id="GO:0003700">
    <property type="term" value="F:DNA-binding transcription factor activity"/>
    <property type="evidence" value="ECO:0007669"/>
    <property type="project" value="InterPro"/>
</dbReference>
<dbReference type="InterPro" id="IPR001367">
    <property type="entry name" value="Fe_dep_repressor"/>
</dbReference>
<dbReference type="InterPro" id="IPR038157">
    <property type="entry name" value="FeoA_core_dom"/>
</dbReference>
<comment type="caution">
    <text evidence="9">The sequence shown here is derived from an EMBL/GenBank/DDBJ whole genome shotgun (WGS) entry which is preliminary data.</text>
</comment>
<dbReference type="STRING" id="229919.GCA_001050195_02674"/>
<organism evidence="9 10">
    <name type="scientific">Anaerolinea thermolimosa</name>
    <dbReference type="NCBI Taxonomy" id="229919"/>
    <lineage>
        <taxon>Bacteria</taxon>
        <taxon>Bacillati</taxon>
        <taxon>Chloroflexota</taxon>
        <taxon>Anaerolineae</taxon>
        <taxon>Anaerolineales</taxon>
        <taxon>Anaerolineaceae</taxon>
        <taxon>Anaerolinea</taxon>
    </lineage>
</organism>
<dbReference type="InterPro" id="IPR036390">
    <property type="entry name" value="WH_DNA-bd_sf"/>
</dbReference>
<dbReference type="GO" id="GO:0046914">
    <property type="term" value="F:transition metal ion binding"/>
    <property type="evidence" value="ECO:0007669"/>
    <property type="project" value="InterPro"/>
</dbReference>
<evidence type="ECO:0000313" key="10">
    <source>
        <dbReference type="Proteomes" id="UP000264141"/>
    </source>
</evidence>
<dbReference type="InterPro" id="IPR008988">
    <property type="entry name" value="Transcriptional_repressor_C"/>
</dbReference>
<dbReference type="SUPFAM" id="SSF50037">
    <property type="entry name" value="C-terminal domain of transcriptional repressors"/>
    <property type="match status" value="1"/>
</dbReference>
<dbReference type="SUPFAM" id="SSF46785">
    <property type="entry name" value="Winged helix' DNA-binding domain"/>
    <property type="match status" value="1"/>
</dbReference>
<dbReference type="GO" id="GO:0046983">
    <property type="term" value="F:protein dimerization activity"/>
    <property type="evidence" value="ECO:0007669"/>
    <property type="project" value="InterPro"/>
</dbReference>
<keyword evidence="5" id="KW-0805">Transcription regulation</keyword>
<gene>
    <name evidence="9" type="ORF">DEQ80_11970</name>
</gene>
<evidence type="ECO:0000256" key="6">
    <source>
        <dbReference type="ARBA" id="ARBA00023125"/>
    </source>
</evidence>
<dbReference type="InterPro" id="IPR022687">
    <property type="entry name" value="HTH_DTXR"/>
</dbReference>
<evidence type="ECO:0000256" key="7">
    <source>
        <dbReference type="ARBA" id="ARBA00023163"/>
    </source>
</evidence>
<dbReference type="EMBL" id="DPBP01000047">
    <property type="protein sequence ID" value="HCE18565.1"/>
    <property type="molecule type" value="Genomic_DNA"/>
</dbReference>
<dbReference type="InterPro" id="IPR007167">
    <property type="entry name" value="Fe-transptr_FeoA-like"/>
</dbReference>
<feature type="domain" description="Ferrous iron transporter FeoA-like" evidence="8">
    <location>
        <begin position="152"/>
        <end position="228"/>
    </location>
</feature>
<protein>
    <submittedName>
        <fullName evidence="9">Metal-dependent transcriptional regulator</fullName>
    </submittedName>
</protein>
<keyword evidence="7" id="KW-0804">Transcription</keyword>
<dbReference type="RefSeq" id="WP_062194772.1">
    <property type="nucleotide sequence ID" value="NZ_DF967965.1"/>
</dbReference>
<comment type="similarity">
    <text evidence="2">Belongs to the DtxR/MntR family.</text>
</comment>
<dbReference type="InterPro" id="IPR022689">
    <property type="entry name" value="Iron_dep_repressor"/>
</dbReference>
<name>A0A3D1JJZ6_9CHLR</name>
<dbReference type="SUPFAM" id="SSF47979">
    <property type="entry name" value="Iron-dependent repressor protein, dimerization domain"/>
    <property type="match status" value="1"/>
</dbReference>
<accession>A0A3D1JJZ6</accession>
<dbReference type="SMART" id="SM00529">
    <property type="entry name" value="HTH_DTXR"/>
    <property type="match status" value="1"/>
</dbReference>
<evidence type="ECO:0000256" key="5">
    <source>
        <dbReference type="ARBA" id="ARBA00023015"/>
    </source>
</evidence>
<dbReference type="Proteomes" id="UP000264141">
    <property type="component" value="Unassembled WGS sequence"/>
</dbReference>
<evidence type="ECO:0000256" key="2">
    <source>
        <dbReference type="ARBA" id="ARBA00007871"/>
    </source>
</evidence>
<sequence>MPHTGKPENQPRPTPTVEDYLMTMYVMERDYGEIIAARLAEMLNVAPATVAMTFRRMERDQWLTGKGRHGVHLTETGRAAASSVIRRHMLTEWLLVKVLKVPIHKTHDEAHNIEHAISPELEERMRESLGDPQVCPHGNPFPGAEEVTRGWVPLTEVPVGEKVVVRRIHEFAENSPELLTFLVEQGILPGSQTEVIETLPFNQTLTIRLGEKQVTLGYPAARFLFVERAVSA</sequence>
<dbReference type="InterPro" id="IPR036388">
    <property type="entry name" value="WH-like_DNA-bd_sf"/>
</dbReference>
<dbReference type="Gene3D" id="1.10.10.10">
    <property type="entry name" value="Winged helix-like DNA-binding domain superfamily/Winged helix DNA-binding domain"/>
    <property type="match status" value="1"/>
</dbReference>
<proteinExistence type="inferred from homology"/>
<dbReference type="Pfam" id="PF01325">
    <property type="entry name" value="Fe_dep_repress"/>
    <property type="match status" value="1"/>
</dbReference>
<dbReference type="OrthoDB" id="9791355at2"/>
<dbReference type="InterPro" id="IPR036421">
    <property type="entry name" value="Fe_dep_repressor_sf"/>
</dbReference>
<comment type="subunit">
    <text evidence="3">Homodimer.</text>
</comment>
<dbReference type="AlphaFoldDB" id="A0A3D1JJZ6"/>
<evidence type="ECO:0000259" key="8">
    <source>
        <dbReference type="SMART" id="SM00899"/>
    </source>
</evidence>
<keyword evidence="4" id="KW-0408">Iron</keyword>
<dbReference type="Pfam" id="PF04023">
    <property type="entry name" value="FeoA"/>
    <property type="match status" value="1"/>
</dbReference>
<evidence type="ECO:0000256" key="3">
    <source>
        <dbReference type="ARBA" id="ARBA00011738"/>
    </source>
</evidence>
<dbReference type="Pfam" id="PF02742">
    <property type="entry name" value="Fe_dep_repr_C"/>
    <property type="match status" value="1"/>
</dbReference>
<comment type="subcellular location">
    <subcellularLocation>
        <location evidence="1">Cytoplasm</location>
    </subcellularLocation>
</comment>
<dbReference type="Gene3D" id="2.30.30.90">
    <property type="match status" value="1"/>
</dbReference>